<protein>
    <submittedName>
        <fullName evidence="1">PorP/SprF family type IX secretion system membrane protein</fullName>
    </submittedName>
</protein>
<dbReference type="AlphaFoldDB" id="A0A7L5DYD3"/>
<proteinExistence type="predicted"/>
<dbReference type="InterPro" id="IPR019861">
    <property type="entry name" value="PorP/SprF_Bacteroidetes"/>
</dbReference>
<name>A0A7L5DYD3_9SPHI</name>
<organism evidence="1 2">
    <name type="scientific">Mucilaginibacter robiniae</name>
    <dbReference type="NCBI Taxonomy" id="2728022"/>
    <lineage>
        <taxon>Bacteria</taxon>
        <taxon>Pseudomonadati</taxon>
        <taxon>Bacteroidota</taxon>
        <taxon>Sphingobacteriia</taxon>
        <taxon>Sphingobacteriales</taxon>
        <taxon>Sphingobacteriaceae</taxon>
        <taxon>Mucilaginibacter</taxon>
    </lineage>
</organism>
<dbReference type="EMBL" id="CP051682">
    <property type="protein sequence ID" value="QJD95218.1"/>
    <property type="molecule type" value="Genomic_DNA"/>
</dbReference>
<accession>A0A7L5DYD3</accession>
<keyword evidence="2" id="KW-1185">Reference proteome</keyword>
<dbReference type="Pfam" id="PF11751">
    <property type="entry name" value="PorP_SprF"/>
    <property type="match status" value="1"/>
</dbReference>
<gene>
    <name evidence="1" type="ORF">HH214_04660</name>
</gene>
<reference evidence="1 2" key="1">
    <citation type="submission" date="2020-04" db="EMBL/GenBank/DDBJ databases">
        <title>Genome sequencing of novel species.</title>
        <authorList>
            <person name="Heo J."/>
            <person name="Kim S.-J."/>
            <person name="Kim J.-S."/>
            <person name="Hong S.-B."/>
            <person name="Kwon S.-W."/>
        </authorList>
    </citation>
    <scope>NUCLEOTIDE SEQUENCE [LARGE SCALE GENOMIC DNA]</scope>
    <source>
        <strain evidence="1 2">F39-2</strain>
    </source>
</reference>
<evidence type="ECO:0000313" key="1">
    <source>
        <dbReference type="EMBL" id="QJD95218.1"/>
    </source>
</evidence>
<dbReference type="Proteomes" id="UP000503278">
    <property type="component" value="Chromosome"/>
</dbReference>
<dbReference type="KEGG" id="mrob:HH214_04660"/>
<sequence>MLQSKAQQLFTYTQYMNNLTPINHTYSLLDEQGSVSAIYRKQWAGIEGSPSTFLFSSAFPLQRIGAAAGITVMDDKFAVEHQTEINAYFAKSVRLSEKGYLAVSMDAGVRRYVASYSSVAPDDPMFLYSDVRETRPNLGFGVMYYSDNYYLGVSVPQFNLRSLGVASAEKNTYFRNHYYVQGAYLSGQQGDDFRVKPAFLFQATKGVPATADVSTTVYIKSILGIGANYRTNNEMAGILSVQVDGLRLGYAYQFGTANNNISQFTFATHEIMLTYSFGSRGNNSHKLL</sequence>
<evidence type="ECO:0000313" key="2">
    <source>
        <dbReference type="Proteomes" id="UP000503278"/>
    </source>
</evidence>
<dbReference type="NCBIfam" id="TIGR03519">
    <property type="entry name" value="T9SS_PorP_fam"/>
    <property type="match status" value="1"/>
</dbReference>